<organism evidence="2 3">
    <name type="scientific">Drosophila guanche</name>
    <name type="common">Fruit fly</name>
    <dbReference type="NCBI Taxonomy" id="7266"/>
    <lineage>
        <taxon>Eukaryota</taxon>
        <taxon>Metazoa</taxon>
        <taxon>Ecdysozoa</taxon>
        <taxon>Arthropoda</taxon>
        <taxon>Hexapoda</taxon>
        <taxon>Insecta</taxon>
        <taxon>Pterygota</taxon>
        <taxon>Neoptera</taxon>
        <taxon>Endopterygota</taxon>
        <taxon>Diptera</taxon>
        <taxon>Brachycera</taxon>
        <taxon>Muscomorpha</taxon>
        <taxon>Ephydroidea</taxon>
        <taxon>Drosophilidae</taxon>
        <taxon>Drosophila</taxon>
        <taxon>Sophophora</taxon>
    </lineage>
</organism>
<sequence length="72" mass="8034">MADPDARDAETVPPPIGGENNLNMNNERLDCENLDEMTERLINPDRPAFPSVLLRFFGNIFGKCAETSLNIL</sequence>
<gene>
    <name evidence="2" type="ORF">DGUA_6G001032</name>
</gene>
<evidence type="ECO:0000313" key="3">
    <source>
        <dbReference type="Proteomes" id="UP000268350"/>
    </source>
</evidence>
<accession>A0A3B0JLL8</accession>
<dbReference type="STRING" id="7266.A0A3B0JLL8"/>
<name>A0A3B0JLL8_DROGU</name>
<protein>
    <submittedName>
        <fullName evidence="2">Blast:Spermatogenesis-associated protein 17</fullName>
    </submittedName>
</protein>
<keyword evidence="3" id="KW-1185">Reference proteome</keyword>
<evidence type="ECO:0000256" key="1">
    <source>
        <dbReference type="SAM" id="MobiDB-lite"/>
    </source>
</evidence>
<feature type="compositionally biased region" description="Basic and acidic residues" evidence="1">
    <location>
        <begin position="1"/>
        <end position="10"/>
    </location>
</feature>
<proteinExistence type="predicted"/>
<reference evidence="3" key="1">
    <citation type="submission" date="2018-01" db="EMBL/GenBank/DDBJ databases">
        <authorList>
            <person name="Alioto T."/>
            <person name="Alioto T."/>
        </authorList>
    </citation>
    <scope>NUCLEOTIDE SEQUENCE [LARGE SCALE GENOMIC DNA]</scope>
</reference>
<dbReference type="AlphaFoldDB" id="A0A3B0JLL8"/>
<dbReference type="Proteomes" id="UP000268350">
    <property type="component" value="Unassembled WGS sequence"/>
</dbReference>
<dbReference type="EMBL" id="OUUW01000001">
    <property type="protein sequence ID" value="SPP73541.1"/>
    <property type="molecule type" value="Genomic_DNA"/>
</dbReference>
<dbReference type="OrthoDB" id="7803582at2759"/>
<feature type="region of interest" description="Disordered" evidence="1">
    <location>
        <begin position="1"/>
        <end position="25"/>
    </location>
</feature>
<evidence type="ECO:0000313" key="2">
    <source>
        <dbReference type="EMBL" id="SPP73541.1"/>
    </source>
</evidence>